<feature type="domain" description="EGF-like" evidence="5">
    <location>
        <begin position="211"/>
        <end position="248"/>
    </location>
</feature>
<protein>
    <recommendedName>
        <fullName evidence="5">EGF-like domain-containing protein</fullName>
    </recommendedName>
</protein>
<sequence>MKPVVNRLRCPKGWHRLGGTCYYFSSNITATVQTANQTCSDLYIRSRLMKLRTAVELVNSVHLLKKYNLSALLVDINTQLIHGKKTAELLIKDNNDTYELFTKAERKYRSFTEKVFYELRTAGFKREEDDLEVNNLPVVEEKVVEEKDEVDTKWKTCDILVWNTSTTNNSELTTFILRIAEIEEEEDRKIVCSLSNNLEESATYHFVCEHVLDFCFANLLCGKHGSCTNTLADFKCTCSFLYGGDRCDRFSAQGKQIISLAVVIVLVYLLIRTTVWDFGKFLRSTASNRFTTAAVFGILAFEVLKIFEELLFSTSDVDQGVIFKVLQQIGLAILVGCRYYPILASLQLSSATCRCFAFLYVLADIAYTIYREGSCMGLISLPKKFSVLDEATLRLELGTWFIIYGVFKNIPHYLFLSYIGAELSVRFIYESICRCRTRNADKPVMLGSKYVDEYTFSTEYAKKLFKRQPDEKTRQAQLEFQRRLPSPPAAVAAVTEAVEAAEADEAVVSKLAAFASTVTATIVDESIRYYVDLKNYIYRWDEDFHFTAMILYHSFLGRPLDKHAFCYQLYDDIKKRPPPPNEEEVSKSMRLRKKRIRTRWCLAYIIIKNCRLFDLRKQVHIRLARLCSYSGGDTFIPAQSSSPVQRRRRRSSDTTTHGESPNEVLHPVENEDAVSSQSIQTSSLSRAESYIQRQALIAQINNTTTTITTQRVSPYHLIISVSPDETLPLLESSV</sequence>
<dbReference type="InterPro" id="IPR000152">
    <property type="entry name" value="EGF-type_Asp/Asn_hydroxyl_site"/>
</dbReference>
<keyword evidence="2" id="KW-0245">EGF-like domain</keyword>
<dbReference type="Gene3D" id="2.10.25.10">
    <property type="entry name" value="Laminin"/>
    <property type="match status" value="1"/>
</dbReference>
<evidence type="ECO:0000313" key="8">
    <source>
        <dbReference type="Proteomes" id="UP000682733"/>
    </source>
</evidence>
<dbReference type="InterPro" id="IPR016187">
    <property type="entry name" value="CTDL_fold"/>
</dbReference>
<evidence type="ECO:0000256" key="4">
    <source>
        <dbReference type="SAM" id="Phobius"/>
    </source>
</evidence>
<keyword evidence="4" id="KW-1133">Transmembrane helix</keyword>
<dbReference type="InterPro" id="IPR016186">
    <property type="entry name" value="C-type_lectin-like/link_sf"/>
</dbReference>
<name>A0A8S2JEC5_9BILA</name>
<evidence type="ECO:0000256" key="2">
    <source>
        <dbReference type="PROSITE-ProRule" id="PRU00076"/>
    </source>
</evidence>
<reference evidence="7" key="1">
    <citation type="submission" date="2021-02" db="EMBL/GenBank/DDBJ databases">
        <authorList>
            <person name="Nowell W R."/>
        </authorList>
    </citation>
    <scope>NUCLEOTIDE SEQUENCE</scope>
</reference>
<dbReference type="Proteomes" id="UP000682733">
    <property type="component" value="Unassembled WGS sequence"/>
</dbReference>
<dbReference type="EMBL" id="CAJNOK010007562">
    <property type="protein sequence ID" value="CAF1037997.1"/>
    <property type="molecule type" value="Genomic_DNA"/>
</dbReference>
<dbReference type="EMBL" id="CAJOBA010007571">
    <property type="protein sequence ID" value="CAF3806058.1"/>
    <property type="molecule type" value="Genomic_DNA"/>
</dbReference>
<evidence type="ECO:0000259" key="5">
    <source>
        <dbReference type="PROSITE" id="PS50026"/>
    </source>
</evidence>
<dbReference type="PROSITE" id="PS00010">
    <property type="entry name" value="ASX_HYDROXYL"/>
    <property type="match status" value="1"/>
</dbReference>
<proteinExistence type="predicted"/>
<organism evidence="7 8">
    <name type="scientific">Didymodactylos carnosus</name>
    <dbReference type="NCBI Taxonomy" id="1234261"/>
    <lineage>
        <taxon>Eukaryota</taxon>
        <taxon>Metazoa</taxon>
        <taxon>Spiralia</taxon>
        <taxon>Gnathifera</taxon>
        <taxon>Rotifera</taxon>
        <taxon>Eurotatoria</taxon>
        <taxon>Bdelloidea</taxon>
        <taxon>Philodinida</taxon>
        <taxon>Philodinidae</taxon>
        <taxon>Didymodactylos</taxon>
    </lineage>
</organism>
<gene>
    <name evidence="6" type="ORF">OVA965_LOCUS16333</name>
    <name evidence="7" type="ORF">TMI583_LOCUS16339</name>
</gene>
<feature type="disulfide bond" evidence="2">
    <location>
        <begin position="238"/>
        <end position="247"/>
    </location>
</feature>
<evidence type="ECO:0000313" key="7">
    <source>
        <dbReference type="EMBL" id="CAF3806058.1"/>
    </source>
</evidence>
<evidence type="ECO:0000256" key="3">
    <source>
        <dbReference type="SAM" id="MobiDB-lite"/>
    </source>
</evidence>
<keyword evidence="4" id="KW-0472">Membrane</keyword>
<evidence type="ECO:0000313" key="6">
    <source>
        <dbReference type="EMBL" id="CAF1037997.1"/>
    </source>
</evidence>
<dbReference type="Proteomes" id="UP000677228">
    <property type="component" value="Unassembled WGS sequence"/>
</dbReference>
<evidence type="ECO:0000256" key="1">
    <source>
        <dbReference type="ARBA" id="ARBA00023157"/>
    </source>
</evidence>
<keyword evidence="4" id="KW-0812">Transmembrane</keyword>
<accession>A0A8S2JEC5</accession>
<dbReference type="Gene3D" id="3.10.100.10">
    <property type="entry name" value="Mannose-Binding Protein A, subunit A"/>
    <property type="match status" value="1"/>
</dbReference>
<dbReference type="SUPFAM" id="SSF56436">
    <property type="entry name" value="C-type lectin-like"/>
    <property type="match status" value="1"/>
</dbReference>
<dbReference type="InterPro" id="IPR000742">
    <property type="entry name" value="EGF"/>
</dbReference>
<comment type="caution">
    <text evidence="7">The sequence shown here is derived from an EMBL/GenBank/DDBJ whole genome shotgun (WGS) entry which is preliminary data.</text>
</comment>
<dbReference type="CDD" id="cd00054">
    <property type="entry name" value="EGF_CA"/>
    <property type="match status" value="1"/>
</dbReference>
<dbReference type="AlphaFoldDB" id="A0A8S2JEC5"/>
<comment type="caution">
    <text evidence="2">Lacks conserved residue(s) required for the propagation of feature annotation.</text>
</comment>
<dbReference type="PROSITE" id="PS50026">
    <property type="entry name" value="EGF_3"/>
    <property type="match status" value="1"/>
</dbReference>
<keyword evidence="1 2" id="KW-1015">Disulfide bond</keyword>
<feature type="transmembrane region" description="Helical" evidence="4">
    <location>
        <begin position="257"/>
        <end position="278"/>
    </location>
</feature>
<dbReference type="PROSITE" id="PS00022">
    <property type="entry name" value="EGF_1"/>
    <property type="match status" value="1"/>
</dbReference>
<feature type="region of interest" description="Disordered" evidence="3">
    <location>
        <begin position="638"/>
        <end position="679"/>
    </location>
</feature>